<evidence type="ECO:0000313" key="2">
    <source>
        <dbReference type="WBParaSite" id="ES5_v2.g25204.t1"/>
    </source>
</evidence>
<organism evidence="1 2">
    <name type="scientific">Panagrolaimus sp. ES5</name>
    <dbReference type="NCBI Taxonomy" id="591445"/>
    <lineage>
        <taxon>Eukaryota</taxon>
        <taxon>Metazoa</taxon>
        <taxon>Ecdysozoa</taxon>
        <taxon>Nematoda</taxon>
        <taxon>Chromadorea</taxon>
        <taxon>Rhabditida</taxon>
        <taxon>Tylenchina</taxon>
        <taxon>Panagrolaimomorpha</taxon>
        <taxon>Panagrolaimoidea</taxon>
        <taxon>Panagrolaimidae</taxon>
        <taxon>Panagrolaimus</taxon>
    </lineage>
</organism>
<dbReference type="Proteomes" id="UP000887579">
    <property type="component" value="Unplaced"/>
</dbReference>
<sequence length="95" mass="11138">MDDKVFANSTKFDPTRFLDDQKNFKKDEKVTPFSIGKRACLGESLARMELFLFGATYFQRFEFHPEAKDCLPPLDFTLAFTRRPKAFKVKIIQHL</sequence>
<name>A0AC34G7B8_9BILA</name>
<protein>
    <submittedName>
        <fullName evidence="2">Cytochrome P450</fullName>
    </submittedName>
</protein>
<accession>A0AC34G7B8</accession>
<reference evidence="2" key="1">
    <citation type="submission" date="2022-11" db="UniProtKB">
        <authorList>
            <consortium name="WormBaseParasite"/>
        </authorList>
    </citation>
    <scope>IDENTIFICATION</scope>
</reference>
<evidence type="ECO:0000313" key="1">
    <source>
        <dbReference type="Proteomes" id="UP000887579"/>
    </source>
</evidence>
<dbReference type="WBParaSite" id="ES5_v2.g25204.t1">
    <property type="protein sequence ID" value="ES5_v2.g25204.t1"/>
    <property type="gene ID" value="ES5_v2.g25204"/>
</dbReference>
<proteinExistence type="predicted"/>